<evidence type="ECO:0000313" key="2">
    <source>
        <dbReference type="Proteomes" id="UP000249886"/>
    </source>
</evidence>
<dbReference type="AlphaFoldDB" id="A0A6H9XX29"/>
<proteinExistence type="predicted"/>
<protein>
    <submittedName>
        <fullName evidence="1">Uncharacterized protein</fullName>
    </submittedName>
</protein>
<dbReference type="Proteomes" id="UP000249886">
    <property type="component" value="Unassembled WGS sequence"/>
</dbReference>
<gene>
    <name evidence="1" type="ORF">NCTC10254_01060</name>
</gene>
<dbReference type="GeneID" id="84574212"/>
<reference evidence="1 2" key="1">
    <citation type="submission" date="2018-06" db="EMBL/GenBank/DDBJ databases">
        <authorList>
            <consortium name="Pathogen Informatics"/>
            <person name="Doyle S."/>
        </authorList>
    </citation>
    <scope>NUCLEOTIDE SEQUENCE [LARGE SCALE GENOMIC DNA]</scope>
    <source>
        <strain evidence="1 2">NCTC10254</strain>
    </source>
</reference>
<dbReference type="RefSeq" id="WP_005526132.1">
    <property type="nucleotide sequence ID" value="NZ_CP050134.2"/>
</dbReference>
<comment type="caution">
    <text evidence="1">The sequence shown here is derived from an EMBL/GenBank/DDBJ whole genome shotgun (WGS) entry which is preliminary data.</text>
</comment>
<dbReference type="EMBL" id="UARK01000003">
    <property type="protein sequence ID" value="SPW27866.1"/>
    <property type="molecule type" value="Genomic_DNA"/>
</dbReference>
<organism evidence="1 2">
    <name type="scientific">Corynebacterium matruchotii</name>
    <dbReference type="NCBI Taxonomy" id="43768"/>
    <lineage>
        <taxon>Bacteria</taxon>
        <taxon>Bacillati</taxon>
        <taxon>Actinomycetota</taxon>
        <taxon>Actinomycetes</taxon>
        <taxon>Mycobacteriales</taxon>
        <taxon>Corynebacteriaceae</taxon>
        <taxon>Corynebacterium</taxon>
    </lineage>
</organism>
<evidence type="ECO:0000313" key="1">
    <source>
        <dbReference type="EMBL" id="SPW27866.1"/>
    </source>
</evidence>
<name>A0A6H9XX29_9CORY</name>
<accession>A0A6H9XX29</accession>
<sequence>MAIIQFDCLMPDSDTEALAQRFTQLSHLITRDGKAETAQVTHNANPTVPTEIITQLRAQLHQEHHPPTHVTMHRYVVHLTVVTGSLNQVAMLYARLLTPPANLPHNAVAAENENECEIPARYPWTVQIIPSSW</sequence>